<evidence type="ECO:0000256" key="3">
    <source>
        <dbReference type="ARBA" id="ARBA00022801"/>
    </source>
</evidence>
<dbReference type="GO" id="GO:0042254">
    <property type="term" value="P:ribosome biogenesis"/>
    <property type="evidence" value="ECO:0007669"/>
    <property type="project" value="UniProtKB-KW"/>
</dbReference>
<organism evidence="7 8">
    <name type="scientific">Anaerobutyricum hallii</name>
    <dbReference type="NCBI Taxonomy" id="39488"/>
    <lineage>
        <taxon>Bacteria</taxon>
        <taxon>Bacillati</taxon>
        <taxon>Bacillota</taxon>
        <taxon>Clostridia</taxon>
        <taxon>Lachnospirales</taxon>
        <taxon>Lachnospiraceae</taxon>
        <taxon>Anaerobutyricum</taxon>
    </lineage>
</organism>
<dbReference type="GO" id="GO:0008234">
    <property type="term" value="F:cysteine-type peptidase activity"/>
    <property type="evidence" value="ECO:0007669"/>
    <property type="project" value="UniProtKB-KW"/>
</dbReference>
<evidence type="ECO:0000313" key="7">
    <source>
        <dbReference type="EMBL" id="CUP06437.1"/>
    </source>
</evidence>
<dbReference type="InterPro" id="IPR007422">
    <property type="entry name" value="Peptidase_Prp"/>
</dbReference>
<dbReference type="RefSeq" id="WP_055299850.1">
    <property type="nucleotide sequence ID" value="NZ_BLYK01000040.1"/>
</dbReference>
<protein>
    <recommendedName>
        <fullName evidence="6">Ribosomal processing cysteine protease Prp</fullName>
    </recommendedName>
</protein>
<keyword evidence="7" id="KW-0687">Ribonucleoprotein</keyword>
<keyword evidence="7" id="KW-0689">Ribosomal protein</keyword>
<dbReference type="GO" id="GO:0006508">
    <property type="term" value="P:proteolysis"/>
    <property type="evidence" value="ECO:0007669"/>
    <property type="project" value="UniProtKB-KW"/>
</dbReference>
<evidence type="ECO:0000256" key="2">
    <source>
        <dbReference type="ARBA" id="ARBA00022670"/>
    </source>
</evidence>
<dbReference type="AlphaFoldDB" id="A0A174K8L3"/>
<proteinExistence type="inferred from homology"/>
<name>A0A174K8L3_9FIRM</name>
<evidence type="ECO:0000313" key="8">
    <source>
        <dbReference type="Proteomes" id="UP000095679"/>
    </source>
</evidence>
<accession>A0A174K8L3</accession>
<keyword evidence="3" id="KW-0378">Hydrolase</keyword>
<dbReference type="Proteomes" id="UP000095679">
    <property type="component" value="Unassembled WGS sequence"/>
</dbReference>
<dbReference type="InterPro" id="IPR036764">
    <property type="entry name" value="Peptidase_Prp_sf"/>
</dbReference>
<keyword evidence="1" id="KW-0690">Ribosome biogenesis</keyword>
<dbReference type="SUPFAM" id="SSF118010">
    <property type="entry name" value="TM1457-like"/>
    <property type="match status" value="1"/>
</dbReference>
<sequence>MIEVSVRKNKVELKGHAGRKGKDGIDRACTAVSALTNSLINSLQDLTEDKITTDLGSGSALIEWKELSEKGKLLIDSWFLAMTDINQEYNCIRFI</sequence>
<evidence type="ECO:0000256" key="5">
    <source>
        <dbReference type="ARBA" id="ARBA00044503"/>
    </source>
</evidence>
<keyword evidence="2" id="KW-0645">Protease</keyword>
<dbReference type="Gene3D" id="3.30.70.1490">
    <property type="entry name" value="Cysteine protease Prp"/>
    <property type="match status" value="1"/>
</dbReference>
<evidence type="ECO:0000256" key="1">
    <source>
        <dbReference type="ARBA" id="ARBA00022517"/>
    </source>
</evidence>
<evidence type="ECO:0000256" key="6">
    <source>
        <dbReference type="ARBA" id="ARBA00044538"/>
    </source>
</evidence>
<gene>
    <name evidence="7" type="ORF">ERS852450_02991</name>
</gene>
<dbReference type="Pfam" id="PF04327">
    <property type="entry name" value="Peptidase_Prp"/>
    <property type="match status" value="1"/>
</dbReference>
<dbReference type="GO" id="GO:0005840">
    <property type="term" value="C:ribosome"/>
    <property type="evidence" value="ECO:0007669"/>
    <property type="project" value="UniProtKB-KW"/>
</dbReference>
<keyword evidence="4" id="KW-0788">Thiol protease</keyword>
<evidence type="ECO:0000256" key="4">
    <source>
        <dbReference type="ARBA" id="ARBA00022807"/>
    </source>
</evidence>
<reference evidence="7 8" key="1">
    <citation type="submission" date="2015-09" db="EMBL/GenBank/DDBJ databases">
        <authorList>
            <consortium name="Pathogen Informatics"/>
        </authorList>
    </citation>
    <scope>NUCLEOTIDE SEQUENCE [LARGE SCALE GENOMIC DNA]</scope>
    <source>
        <strain evidence="7 8">2789STDY5834835</strain>
    </source>
</reference>
<dbReference type="CDD" id="cd16332">
    <property type="entry name" value="Prp-like"/>
    <property type="match status" value="1"/>
</dbReference>
<comment type="similarity">
    <text evidence="5">Belongs to the Prp family.</text>
</comment>
<dbReference type="EMBL" id="CYZL01000039">
    <property type="protein sequence ID" value="CUP06437.1"/>
    <property type="molecule type" value="Genomic_DNA"/>
</dbReference>